<dbReference type="Gene3D" id="3.90.650.10">
    <property type="entry name" value="PurM-like C-terminal domain"/>
    <property type="match status" value="1"/>
</dbReference>
<accession>A0ABD4Z4M8</accession>
<feature type="domain" description="PurM-like N-terminal" evidence="1">
    <location>
        <begin position="27"/>
        <end position="134"/>
    </location>
</feature>
<dbReference type="InterPro" id="IPR016188">
    <property type="entry name" value="PurM-like_N"/>
</dbReference>
<dbReference type="PANTHER" id="PTHR30270:SF0">
    <property type="entry name" value="THIAMINE-MONOPHOSPHATE KINASE"/>
    <property type="match status" value="1"/>
</dbReference>
<evidence type="ECO:0000259" key="1">
    <source>
        <dbReference type="Pfam" id="PF00586"/>
    </source>
</evidence>
<evidence type="ECO:0000313" key="2">
    <source>
        <dbReference type="EMBL" id="MDK6028100.1"/>
    </source>
</evidence>
<dbReference type="InterPro" id="IPR036921">
    <property type="entry name" value="PurM-like_N_sf"/>
</dbReference>
<dbReference type="Pfam" id="PF00586">
    <property type="entry name" value="AIRS"/>
    <property type="match status" value="1"/>
</dbReference>
<dbReference type="InterPro" id="IPR036676">
    <property type="entry name" value="PurM-like_C_sf"/>
</dbReference>
<dbReference type="EMBL" id="JASNVW010000001">
    <property type="protein sequence ID" value="MDK6028100.1"/>
    <property type="molecule type" value="Genomic_DNA"/>
</dbReference>
<keyword evidence="3" id="KW-1185">Reference proteome</keyword>
<dbReference type="Proteomes" id="UP001529235">
    <property type="component" value="Unassembled WGS sequence"/>
</dbReference>
<name>A0ABD4Z4M8_9CREN</name>
<reference evidence="2 3" key="1">
    <citation type="submission" date="2023-05" db="EMBL/GenBank/DDBJ databases">
        <title>A new hyperthermophilic archaea 'Ignisphaera cupida' sp. nov. and description of the family 'Ignisphaeraceae' fam. nov.</title>
        <authorList>
            <person name="Podosokorskaya O.A."/>
            <person name="Elcheninov A.G."/>
            <person name="Klukina A."/>
            <person name="Merkel A.Y."/>
        </authorList>
    </citation>
    <scope>NUCLEOTIDE SEQUENCE [LARGE SCALE GENOMIC DNA]</scope>
    <source>
        <strain evidence="2 3">4213-co</strain>
    </source>
</reference>
<dbReference type="Gene3D" id="3.30.1330.10">
    <property type="entry name" value="PurM-like, N-terminal domain"/>
    <property type="match status" value="1"/>
</dbReference>
<dbReference type="AlphaFoldDB" id="A0ABD4Z4M8"/>
<dbReference type="InterPro" id="IPR006283">
    <property type="entry name" value="ThiL-like"/>
</dbReference>
<dbReference type="SUPFAM" id="SSF56042">
    <property type="entry name" value="PurM C-terminal domain-like"/>
    <property type="match status" value="1"/>
</dbReference>
<dbReference type="RefSeq" id="WP_285273074.1">
    <property type="nucleotide sequence ID" value="NZ_JASNVW010000001.1"/>
</dbReference>
<sequence>MSSLSEYVRKWAKIIRRHPRTLLEWFDDAGAIKFGDSYIIIKVDGFATSRALYPWCSFRDFGFRSVSAAVSDVVAKGCRPYIYAVSIGVKPDHVSFVDDVMKGVEEAVNLYGGYIENVDTNVGLDDWIDVFIIGECVYRPIPRASKPLDKILIPRKIGLSTIAYIEYSKGRYPAFEEVRNFACRPVVNTNIVSVLERCRQGITGSIDVSDTLAEALQQLHDVSGNGVYIYENPLKILHPLAVEYSRSSNIDSIVMALASNEEYTPLLVVNLSYEDVIVQELREVGLEPIAIGFVTILEDVLWGGRPVPKITWDYVTGSVTARL</sequence>
<dbReference type="SUPFAM" id="SSF55326">
    <property type="entry name" value="PurM N-terminal domain-like"/>
    <property type="match status" value="1"/>
</dbReference>
<dbReference type="PANTHER" id="PTHR30270">
    <property type="entry name" value="THIAMINE-MONOPHOSPHATE KINASE"/>
    <property type="match status" value="1"/>
</dbReference>
<evidence type="ECO:0000313" key="3">
    <source>
        <dbReference type="Proteomes" id="UP001529235"/>
    </source>
</evidence>
<gene>
    <name evidence="2" type="ORF">QPL79_01815</name>
</gene>
<comment type="caution">
    <text evidence="2">The sequence shown here is derived from an EMBL/GenBank/DDBJ whole genome shotgun (WGS) entry which is preliminary data.</text>
</comment>
<protein>
    <submittedName>
        <fullName evidence="2">AIR synthase related protein</fullName>
    </submittedName>
</protein>
<organism evidence="2 3">
    <name type="scientific">Ignisphaera cupida</name>
    <dbReference type="NCBI Taxonomy" id="3050454"/>
    <lineage>
        <taxon>Archaea</taxon>
        <taxon>Thermoproteota</taxon>
        <taxon>Thermoprotei</taxon>
        <taxon>Desulfurococcales</taxon>
        <taxon>Desulfurococcaceae</taxon>
        <taxon>Ignisphaera</taxon>
    </lineage>
</organism>
<proteinExistence type="predicted"/>